<sequence>MPAEIKTVTDIHAIGQEQWDRCAGTDNPFVSFAFLSAMEDSGSTTAQTGWQPFHLVLNDDAGQAIGIVPLYVKAHSYGEYVFDWSWAEAYERAGGKYYPKLQSAVPFSPVPGPRLLIASDHHDPDSVRRILIDGLAMLPEKLGMATLHVTFCSDGESQLMEDAGFLRRTGLQYHWCNRDYQNFDDFLGALNSRKRKNLRKERKQVLEAGYRFEALRGDDLKPHHWDRFYQFYRDTSDRKWGQAYLTREFFDLLHERIRDKTVLVAAFHDDQMVAGALNLIGTKTLYGRNWGTIDRTPLLHFETCYYQAIDIAIENGLQTVEAGAQGEHKIQRGYEPVITHSAHLIADPGLRRAVDQFLRQEQGHIAQDRDYILAEHSPYRNTGRDQ</sequence>
<dbReference type="EMBL" id="JPWF01000012">
    <property type="protein sequence ID" value="RCK33611.1"/>
    <property type="molecule type" value="Genomic_DNA"/>
</dbReference>
<dbReference type="OrthoDB" id="9776898at2"/>
<reference evidence="1 2" key="1">
    <citation type="submission" date="2014-07" db="EMBL/GenBank/DDBJ databases">
        <title>Draft genome sequence of Thalassospira profundimaris 35.</title>
        <authorList>
            <person name="Lai Q."/>
            <person name="Shao Z."/>
        </authorList>
    </citation>
    <scope>NUCLEOTIDE SEQUENCE [LARGE SCALE GENOMIC DNA]</scope>
    <source>
        <strain evidence="1 2">35</strain>
    </source>
</reference>
<evidence type="ECO:0000313" key="2">
    <source>
        <dbReference type="Proteomes" id="UP000253226"/>
    </source>
</evidence>
<organism evidence="1 2">
    <name type="scientific">Thalassospira profundimaris</name>
    <dbReference type="NCBI Taxonomy" id="502049"/>
    <lineage>
        <taxon>Bacteria</taxon>
        <taxon>Pseudomonadati</taxon>
        <taxon>Pseudomonadota</taxon>
        <taxon>Alphaproteobacteria</taxon>
        <taxon>Rhodospirillales</taxon>
        <taxon>Thalassospiraceae</taxon>
        <taxon>Thalassospira</taxon>
    </lineage>
</organism>
<dbReference type="PANTHER" id="PTHR47017:SF1">
    <property type="entry name" value="ACYL-COA"/>
    <property type="match status" value="1"/>
</dbReference>
<dbReference type="RefSeq" id="WP_114103475.1">
    <property type="nucleotide sequence ID" value="NZ_JPWF01000012.1"/>
</dbReference>
<dbReference type="InterPro" id="IPR016181">
    <property type="entry name" value="Acyl_CoA_acyltransferase"/>
</dbReference>
<accession>A0A367W4D4</accession>
<dbReference type="AlphaFoldDB" id="A0A367W4D4"/>
<evidence type="ECO:0000313" key="1">
    <source>
        <dbReference type="EMBL" id="RCK33611.1"/>
    </source>
</evidence>
<protein>
    <submittedName>
        <fullName evidence="1">Uncharacterized protein</fullName>
    </submittedName>
</protein>
<name>A0A367W4D4_9PROT</name>
<dbReference type="PANTHER" id="PTHR47017">
    <property type="entry name" value="ACYL-COA"/>
    <property type="match status" value="1"/>
</dbReference>
<dbReference type="Gene3D" id="3.40.630.30">
    <property type="match status" value="1"/>
</dbReference>
<dbReference type="InterPro" id="IPR007434">
    <property type="entry name" value="FemAB-like"/>
</dbReference>
<gene>
    <name evidence="1" type="ORF">TH19_17025</name>
</gene>
<dbReference type="Proteomes" id="UP000253226">
    <property type="component" value="Unassembled WGS sequence"/>
</dbReference>
<dbReference type="Pfam" id="PF04339">
    <property type="entry name" value="FemAB_like"/>
    <property type="match status" value="1"/>
</dbReference>
<comment type="caution">
    <text evidence="1">The sequence shown here is derived from an EMBL/GenBank/DDBJ whole genome shotgun (WGS) entry which is preliminary data.</text>
</comment>
<dbReference type="SUPFAM" id="SSF55729">
    <property type="entry name" value="Acyl-CoA N-acyltransferases (Nat)"/>
    <property type="match status" value="1"/>
</dbReference>
<proteinExistence type="predicted"/>